<organism evidence="1 2">
    <name type="scientific">Tigriopus californicus</name>
    <name type="common">Marine copepod</name>
    <dbReference type="NCBI Taxonomy" id="6832"/>
    <lineage>
        <taxon>Eukaryota</taxon>
        <taxon>Metazoa</taxon>
        <taxon>Ecdysozoa</taxon>
        <taxon>Arthropoda</taxon>
        <taxon>Crustacea</taxon>
        <taxon>Multicrustacea</taxon>
        <taxon>Hexanauplia</taxon>
        <taxon>Copepoda</taxon>
        <taxon>Harpacticoida</taxon>
        <taxon>Harpacticidae</taxon>
        <taxon>Tigriopus</taxon>
    </lineage>
</organism>
<name>A0A553N831_TIGCA</name>
<evidence type="ECO:0000313" key="2">
    <source>
        <dbReference type="Proteomes" id="UP000318571"/>
    </source>
</evidence>
<dbReference type="AlphaFoldDB" id="A0A553N831"/>
<sequence>VGCQALSYITFPSTVVGSYCGGYLNSLGGATSSAPQVSSPGAPFEVGVRSVATTNGGKTGFNLDFTQIPCA</sequence>
<comment type="caution">
    <text evidence="1">The sequence shown here is derived from an EMBL/GenBank/DDBJ whole genome shotgun (WGS) entry which is preliminary data.</text>
</comment>
<dbReference type="EMBL" id="VCGU01000459">
    <property type="protein sequence ID" value="TRY61570.1"/>
    <property type="molecule type" value="Genomic_DNA"/>
</dbReference>
<accession>A0A553N831</accession>
<keyword evidence="2" id="KW-1185">Reference proteome</keyword>
<proteinExistence type="predicted"/>
<evidence type="ECO:0000313" key="1">
    <source>
        <dbReference type="EMBL" id="TRY61570.1"/>
    </source>
</evidence>
<protein>
    <submittedName>
        <fullName evidence="1">Uncharacterized protein</fullName>
    </submittedName>
</protein>
<gene>
    <name evidence="1" type="ORF">TCAL_13964</name>
</gene>
<feature type="non-terminal residue" evidence="1">
    <location>
        <position position="1"/>
    </location>
</feature>
<reference evidence="1 2" key="1">
    <citation type="journal article" date="2018" name="Nat. Ecol. Evol.">
        <title>Genomic signatures of mitonuclear coevolution across populations of Tigriopus californicus.</title>
        <authorList>
            <person name="Barreto F.S."/>
            <person name="Watson E.T."/>
            <person name="Lima T.G."/>
            <person name="Willett C.S."/>
            <person name="Edmands S."/>
            <person name="Li W."/>
            <person name="Burton R.S."/>
        </authorList>
    </citation>
    <scope>NUCLEOTIDE SEQUENCE [LARGE SCALE GENOMIC DNA]</scope>
    <source>
        <strain evidence="1 2">San Diego</strain>
    </source>
</reference>
<dbReference type="Proteomes" id="UP000318571">
    <property type="component" value="Chromosome 8"/>
</dbReference>